<feature type="domain" description="YhdP central" evidence="2">
    <location>
        <begin position="1"/>
        <end position="1277"/>
    </location>
</feature>
<evidence type="ECO:0000259" key="2">
    <source>
        <dbReference type="Pfam" id="PF13116"/>
    </source>
</evidence>
<organism evidence="3 4">
    <name type="scientific">Vibrio diazotrophicus</name>
    <dbReference type="NCBI Taxonomy" id="685"/>
    <lineage>
        <taxon>Bacteria</taxon>
        <taxon>Pseudomonadati</taxon>
        <taxon>Pseudomonadota</taxon>
        <taxon>Gammaproteobacteria</taxon>
        <taxon>Vibrionales</taxon>
        <taxon>Vibrionaceae</taxon>
        <taxon>Vibrio</taxon>
    </lineage>
</organism>
<evidence type="ECO:0000256" key="1">
    <source>
        <dbReference type="SAM" id="Phobius"/>
    </source>
</evidence>
<dbReference type="RefSeq" id="WP_102966975.1">
    <property type="nucleotide sequence ID" value="NZ_POSK01000014.1"/>
</dbReference>
<dbReference type="NCBIfam" id="TIGR02099">
    <property type="entry name" value="YhdP family protein"/>
    <property type="match status" value="1"/>
</dbReference>
<dbReference type="Proteomes" id="UP000236449">
    <property type="component" value="Unassembled WGS sequence"/>
</dbReference>
<name>A0A2J8HX63_VIBDI</name>
<keyword evidence="1" id="KW-1133">Transmembrane helix</keyword>
<proteinExistence type="predicted"/>
<evidence type="ECO:0000313" key="3">
    <source>
        <dbReference type="EMBL" id="PNI02860.1"/>
    </source>
</evidence>
<feature type="transmembrane region" description="Helical" evidence="1">
    <location>
        <begin position="12"/>
        <end position="34"/>
    </location>
</feature>
<protein>
    <submittedName>
        <fullName evidence="3">TIGR02099 family protein</fullName>
    </submittedName>
</protein>
<comment type="caution">
    <text evidence="3">The sequence shown here is derived from an EMBL/GenBank/DDBJ whole genome shotgun (WGS) entry which is preliminary data.</text>
</comment>
<dbReference type="InterPro" id="IPR011836">
    <property type="entry name" value="YhdP"/>
</dbReference>
<gene>
    <name evidence="3" type="ORF">C1N32_17840</name>
</gene>
<dbReference type="PANTHER" id="PTHR38690:SF1">
    <property type="entry name" value="PROTEASE"/>
    <property type="match status" value="1"/>
</dbReference>
<keyword evidence="1" id="KW-0472">Membrane</keyword>
<keyword evidence="1" id="KW-0812">Transmembrane</keyword>
<dbReference type="OrthoDB" id="9762238at2"/>
<dbReference type="EMBL" id="POSK01000014">
    <property type="protein sequence ID" value="PNI02860.1"/>
    <property type="molecule type" value="Genomic_DNA"/>
</dbReference>
<evidence type="ECO:0000313" key="4">
    <source>
        <dbReference type="Proteomes" id="UP000236449"/>
    </source>
</evidence>
<dbReference type="InterPro" id="IPR025263">
    <property type="entry name" value="YhdP_central"/>
</dbReference>
<dbReference type="PANTHER" id="PTHR38690">
    <property type="entry name" value="PROTEASE-RELATED"/>
    <property type="match status" value="1"/>
</dbReference>
<sequence>MSSTFTRLGRFILWLIVSLLVLLAVVVTALRVLLPEMNRYQSEIERWATQQTNIQFKVTDVRGFWKNTHPSLALKAVRAELPVSSKIHISTQQIDIEFDLFQSLLNRQPVIADMSIHGMKLDISSIDWNRIADSDRDDSSDANSEASNEGQVVQLLDDLFLRQLDSFSLLNSTILYQTMAGEIRQLDIAKLRWRNKGSHHFAEGEVSLADANINSLLVSADFEDHGSLLDISGDFYASADNLRVTPWLTRYLKEETGIERGRVSFNAWMTLNHNQPVDGYVELKPSELIWGEEGSSNELLLESGIVKLMPTDKGWQVNAHSLQLRTNDTAWPDLDVALDWQPEGWTLNLSQIDVETLLPLAALMPDSQQSTKLIHDLKPGGLLEDIRVSMGQTIDSLRYSAQLTDGRIAQWYLLPEVHQLQAKISGSADIAKIHATLIDDTLPYGDVFQAPLNIRHGDVNLVWQTGSDGWSLWADKVTVATPDLQALGAFRLDFPHDKSPFLSFYLEADAYNAGETWRYLPTLALGDDLTDYLSTAIQGGRVDTAKLIWYGDLGSFPYQEHNGVFQAWVGLKEGKFSFDTAWPTITNLQLDLLFENDAMYLDSNAATLMDVNAKRITGRIPSLAPDGHIEIEASAVAEGNAVRAYMTATPLVDSVGAALNAVQVSGEVTSEFQLNIPFTRDKEPRAWGWAELSKNHVDIDAPPMMLDSVSGRINFDNDVITAAGLSSKLLKQPISFDFQGESTPQGYVVNIDVIGDWDVKPLVPYVGERWLKRLKGHAPWQTSVALQLNDVGFTYQIDSTADLKMVASEYPYPLAKKTKAAGKAHLQASGNQESITARLQLPQAKYQAEIDIRPKTPVLTATNLVLGQGGFKISPVVGHHAQVRLDRFNLDDWIAVMNDVPVAKAGKSSLDKMNTPEIPVPQRVDLKTQELTLADIEWHDVDFNARRKGLGWVMNLESQEAKGQANYIQPYDLSVSFDRLHVFVPSLDEEQPKPLLAAHTKQSDPLISEFDREFHRLMPNLTLVINDFWLQGYKVGKVNMDFQRRGNTLEWKKVDVVSGTNTVHMSGDWTLTDTTSHTKLKFEVQGENNSDLMERFGISSGIQKASFNMWSDLQWDGAPWSMKVNTVQGNVKTELGKGVISDVSGAAKFLGLFSLDSIIRKMQLDFSDVFDKGMAFDSITGSGEVDKGIFVTNDIKMDAIAGDMTIKGLADLNTRTVDAEVNFVPDITSGIPVLTAFAVTPQTALYVLAITTVIAPVVEVFTEVNYEVKGPMDSPTVKELSRSRGEFKLPKKLRDLAQ</sequence>
<reference evidence="3 4" key="1">
    <citation type="submission" date="2018-01" db="EMBL/GenBank/DDBJ databases">
        <title>Draft genome sequences of six Vibrio diazotrophicus strains isolated from deep-sea sediments of the Baltic Sea.</title>
        <authorList>
            <person name="Castillo D."/>
            <person name="Vandieken V."/>
            <person name="Chiang O."/>
            <person name="Middelboe M."/>
        </authorList>
    </citation>
    <scope>NUCLEOTIDE SEQUENCE [LARGE SCALE GENOMIC DNA]</scope>
    <source>
        <strain evidence="3 4">60.27F</strain>
    </source>
</reference>
<accession>A0A2J8HX63</accession>
<dbReference type="Pfam" id="PF13116">
    <property type="entry name" value="YhdP"/>
    <property type="match status" value="1"/>
</dbReference>